<evidence type="ECO:0000313" key="1">
    <source>
        <dbReference type="EMBL" id="BBO74407.1"/>
    </source>
</evidence>
<dbReference type="KEGG" id="dwd:DSCW_18240"/>
<protein>
    <submittedName>
        <fullName evidence="1">Uncharacterized protein</fullName>
    </submittedName>
</protein>
<organism evidence="1 2">
    <name type="scientific">Desulfosarcina widdelii</name>
    <dbReference type="NCBI Taxonomy" id="947919"/>
    <lineage>
        <taxon>Bacteria</taxon>
        <taxon>Pseudomonadati</taxon>
        <taxon>Thermodesulfobacteriota</taxon>
        <taxon>Desulfobacteria</taxon>
        <taxon>Desulfobacterales</taxon>
        <taxon>Desulfosarcinaceae</taxon>
        <taxon>Desulfosarcina</taxon>
    </lineage>
</organism>
<accession>A0A5K7ZDS5</accession>
<reference evidence="1 2" key="1">
    <citation type="submission" date="2019-11" db="EMBL/GenBank/DDBJ databases">
        <title>Comparative genomics of hydrocarbon-degrading Desulfosarcina strains.</title>
        <authorList>
            <person name="Watanabe M."/>
            <person name="Kojima H."/>
            <person name="Fukui M."/>
        </authorList>
    </citation>
    <scope>NUCLEOTIDE SEQUENCE [LARGE SCALE GENOMIC DNA]</scope>
    <source>
        <strain evidence="1 2">PP31</strain>
    </source>
</reference>
<dbReference type="AlphaFoldDB" id="A0A5K7ZDS5"/>
<dbReference type="InterPro" id="IPR054438">
    <property type="entry name" value="Struct_cement_gp24/gp6"/>
</dbReference>
<name>A0A5K7ZDS5_9BACT</name>
<proteinExistence type="predicted"/>
<dbReference type="EMBL" id="AP021875">
    <property type="protein sequence ID" value="BBO74407.1"/>
    <property type="molecule type" value="Genomic_DNA"/>
</dbReference>
<dbReference type="RefSeq" id="WP_155303445.1">
    <property type="nucleotide sequence ID" value="NZ_AP021875.1"/>
</dbReference>
<dbReference type="Proteomes" id="UP000427769">
    <property type="component" value="Chromosome"/>
</dbReference>
<evidence type="ECO:0000313" key="2">
    <source>
        <dbReference type="Proteomes" id="UP000427769"/>
    </source>
</evidence>
<dbReference type="Pfam" id="PF22758">
    <property type="entry name" value="Phage_cement"/>
    <property type="match status" value="1"/>
</dbReference>
<sequence>MQTEVRSSMAVGLAGQIADIGPSDIITYTNEHGDTVPFGVFVTKGSGEGLAVLPDATGEVTGLVGLGVVVRSHTQPQDEGYADGDVMPVIKKGRVWVPVEDEVTAESAAFVRFVAGAGEQLGAFRSDADGTDAVALPNAKFVTDAAAGELALLDLNLT</sequence>
<gene>
    <name evidence="1" type="ORF">DSCW_18240</name>
</gene>
<keyword evidence="2" id="KW-1185">Reference proteome</keyword>